<feature type="domain" description="DUF6533" evidence="2">
    <location>
        <begin position="42"/>
        <end position="77"/>
    </location>
</feature>
<accession>A0A4Y7QA10</accession>
<dbReference type="VEuPathDB" id="FungiDB:BD410DRAFT_801855"/>
<dbReference type="EMBL" id="ML170166">
    <property type="protein sequence ID" value="TDL24503.1"/>
    <property type="molecule type" value="Genomic_DNA"/>
</dbReference>
<dbReference type="AlphaFoldDB" id="A0A4Y7QA10"/>
<dbReference type="OrthoDB" id="3261349at2759"/>
<feature type="transmembrane region" description="Helical" evidence="1">
    <location>
        <begin position="168"/>
        <end position="187"/>
    </location>
</feature>
<proteinExistence type="predicted"/>
<dbReference type="Proteomes" id="UP000294933">
    <property type="component" value="Unassembled WGS sequence"/>
</dbReference>
<evidence type="ECO:0000313" key="3">
    <source>
        <dbReference type="EMBL" id="TDL24503.1"/>
    </source>
</evidence>
<gene>
    <name evidence="3" type="ORF">BD410DRAFT_801855</name>
</gene>
<sequence length="321" mass="36007">MQLNFENLGIESNVNHYYSIAAFGTKSSLNRCIHLNVRCSEVFLYYDYFLTLGDEVEYFWGKRVRMASGLFFAGRYVCVIGYIPIILQVFVYWSPNMIVGFILITRTHALYERARWVLVLMVFSAMTVIAVAGWSITGGASTMFTESPLPNAYGCNPTVESDAGRRLAVAWGCCVVFDTEIVILTLFRTVKLWKMGVRRLVHVLLRDGCICYVALTLANLSQILTFLPPLKGVGTTFVNVLSIVVITRMMINMRDPRTFESTGYLDTIGPFKVKEITQTVTKETVTTLHNLSSLPFTPVAESSWSLGCDVENGLSSTRTLK</sequence>
<keyword evidence="4" id="KW-1185">Reference proteome</keyword>
<evidence type="ECO:0000313" key="4">
    <source>
        <dbReference type="Proteomes" id="UP000294933"/>
    </source>
</evidence>
<feature type="transmembrane region" description="Helical" evidence="1">
    <location>
        <begin position="208"/>
        <end position="227"/>
    </location>
</feature>
<feature type="transmembrane region" description="Helical" evidence="1">
    <location>
        <begin position="79"/>
        <end position="104"/>
    </location>
</feature>
<name>A0A4Y7QA10_9AGAM</name>
<keyword evidence="1" id="KW-0812">Transmembrane</keyword>
<evidence type="ECO:0000256" key="1">
    <source>
        <dbReference type="SAM" id="Phobius"/>
    </source>
</evidence>
<protein>
    <recommendedName>
        <fullName evidence="2">DUF6533 domain-containing protein</fullName>
    </recommendedName>
</protein>
<feature type="transmembrane region" description="Helical" evidence="1">
    <location>
        <begin position="116"/>
        <end position="136"/>
    </location>
</feature>
<reference evidence="3 4" key="1">
    <citation type="submission" date="2018-06" db="EMBL/GenBank/DDBJ databases">
        <title>A transcriptomic atlas of mushroom development highlights an independent origin of complex multicellularity.</title>
        <authorList>
            <consortium name="DOE Joint Genome Institute"/>
            <person name="Krizsan K."/>
            <person name="Almasi E."/>
            <person name="Merenyi Z."/>
            <person name="Sahu N."/>
            <person name="Viragh M."/>
            <person name="Koszo T."/>
            <person name="Mondo S."/>
            <person name="Kiss B."/>
            <person name="Balint B."/>
            <person name="Kues U."/>
            <person name="Barry K."/>
            <person name="Hegedus J.C."/>
            <person name="Henrissat B."/>
            <person name="Johnson J."/>
            <person name="Lipzen A."/>
            <person name="Ohm R."/>
            <person name="Nagy I."/>
            <person name="Pangilinan J."/>
            <person name="Yan J."/>
            <person name="Xiong Y."/>
            <person name="Grigoriev I.V."/>
            <person name="Hibbett D.S."/>
            <person name="Nagy L.G."/>
        </authorList>
    </citation>
    <scope>NUCLEOTIDE SEQUENCE [LARGE SCALE GENOMIC DNA]</scope>
    <source>
        <strain evidence="3 4">SZMC22713</strain>
    </source>
</reference>
<evidence type="ECO:0000259" key="2">
    <source>
        <dbReference type="Pfam" id="PF20151"/>
    </source>
</evidence>
<keyword evidence="1" id="KW-1133">Transmembrane helix</keyword>
<keyword evidence="1" id="KW-0472">Membrane</keyword>
<feature type="transmembrane region" description="Helical" evidence="1">
    <location>
        <begin position="233"/>
        <end position="251"/>
    </location>
</feature>
<dbReference type="InterPro" id="IPR045340">
    <property type="entry name" value="DUF6533"/>
</dbReference>
<dbReference type="Pfam" id="PF20151">
    <property type="entry name" value="DUF6533"/>
    <property type="match status" value="1"/>
</dbReference>
<organism evidence="3 4">
    <name type="scientific">Rickenella mellea</name>
    <dbReference type="NCBI Taxonomy" id="50990"/>
    <lineage>
        <taxon>Eukaryota</taxon>
        <taxon>Fungi</taxon>
        <taxon>Dikarya</taxon>
        <taxon>Basidiomycota</taxon>
        <taxon>Agaricomycotina</taxon>
        <taxon>Agaricomycetes</taxon>
        <taxon>Hymenochaetales</taxon>
        <taxon>Rickenellaceae</taxon>
        <taxon>Rickenella</taxon>
    </lineage>
</organism>